<dbReference type="Proteomes" id="UP000257323">
    <property type="component" value="Unassembled WGS sequence"/>
</dbReference>
<dbReference type="AlphaFoldDB" id="A0A3E2BIW1"/>
<sequence>MKIFARNQTLPLRPEPFVFRLEWKPGADWAGSALEEIVRDAHFIQLEAAQPLDEEAVDLLRNLDSRPEKFSLRLLSRAEDSGAETAKKFIGPLSRLKKLAAIIFIISSRSDEPAQTEVSSLLSAAASAGLKPGILVELEPGASVSGLEQLIKNLRKSGAMEIALRPTSAANPHPNFGKNLANCLSHLKSEGISVSLEECFPGLEPGLSALEPSCRRAFGSCYLDSQGRVRACRQSREILGDLSRQKLEEIWSGYLLAQSVCAEVGPLKTRDKNELGPEEPGLSMSPCPVELDSSLRPVPLFILKDKKWGAALIKGLDGLVLSQKGGKLARMIDGKNTLRSIRKKFGPRSAGLIYALFLMGLVRLEK</sequence>
<name>A0A3E2BIW1_9BACT</name>
<evidence type="ECO:0000313" key="2">
    <source>
        <dbReference type="EMBL" id="RFT14665.1"/>
    </source>
</evidence>
<gene>
    <name evidence="2" type="ORF">OP8BY_2491</name>
</gene>
<evidence type="ECO:0000313" key="3">
    <source>
        <dbReference type="Proteomes" id="UP000257323"/>
    </source>
</evidence>
<dbReference type="Pfam" id="PF13186">
    <property type="entry name" value="SPASM"/>
    <property type="match status" value="1"/>
</dbReference>
<dbReference type="CDD" id="cd21109">
    <property type="entry name" value="SPASM"/>
    <property type="match status" value="1"/>
</dbReference>
<evidence type="ECO:0000259" key="1">
    <source>
        <dbReference type="Pfam" id="PF13186"/>
    </source>
</evidence>
<organism evidence="2 3">
    <name type="scientific">Candidatus Saccharicenans subterraneus</name>
    <dbReference type="NCBI Taxonomy" id="2508984"/>
    <lineage>
        <taxon>Bacteria</taxon>
        <taxon>Candidatus Aminicenantota</taxon>
        <taxon>Candidatus Aminicenantia</taxon>
        <taxon>Candidatus Aminicenantales</taxon>
        <taxon>Candidatus Saccharicenantaceae</taxon>
        <taxon>Candidatus Saccharicenans</taxon>
    </lineage>
</organism>
<comment type="caution">
    <text evidence="2">The sequence shown here is derived from an EMBL/GenBank/DDBJ whole genome shotgun (WGS) entry which is preliminary data.</text>
</comment>
<accession>A0A3E2BIW1</accession>
<protein>
    <recommendedName>
        <fullName evidence="1">4Fe4S-binding SPASM domain-containing protein</fullName>
    </recommendedName>
</protein>
<dbReference type="InterPro" id="IPR023885">
    <property type="entry name" value="4Fe4S-binding_SPASM_dom"/>
</dbReference>
<proteinExistence type="predicted"/>
<feature type="domain" description="4Fe4S-binding SPASM" evidence="1">
    <location>
        <begin position="214"/>
        <end position="254"/>
    </location>
</feature>
<dbReference type="EMBL" id="QUAH01000024">
    <property type="protein sequence ID" value="RFT14665.1"/>
    <property type="molecule type" value="Genomic_DNA"/>
</dbReference>
<reference evidence="2 3" key="1">
    <citation type="submission" date="2018-08" db="EMBL/GenBank/DDBJ databases">
        <title>Genome analysis of the thermophilic bacterium of the candidate phylum Aminicenantes from deep subsurface aquifer revealed its physiology and ecological role.</title>
        <authorList>
            <person name="Kadnikov V.V."/>
            <person name="Mardanov A.V."/>
            <person name="Beletsky A.V."/>
            <person name="Karnachuk O.V."/>
            <person name="Ravin N.V."/>
        </authorList>
    </citation>
    <scope>NUCLEOTIDE SEQUENCE [LARGE SCALE GENOMIC DNA]</scope>
    <source>
        <strain evidence="2">BY38</strain>
    </source>
</reference>